<feature type="transmembrane region" description="Helical" evidence="7">
    <location>
        <begin position="257"/>
        <end position="278"/>
    </location>
</feature>
<evidence type="ECO:0000313" key="10">
    <source>
        <dbReference type="Proteomes" id="UP000182498"/>
    </source>
</evidence>
<reference evidence="10" key="1">
    <citation type="submission" date="2015-11" db="EMBL/GenBank/DDBJ databases">
        <authorList>
            <person name="Dugat-Bony E."/>
        </authorList>
    </citation>
    <scope>NUCLEOTIDE SEQUENCE [LARGE SCALE GENOMIC DNA]</scope>
    <source>
        <strain evidence="10">Mu292</strain>
    </source>
</reference>
<comment type="subcellular location">
    <subcellularLocation>
        <location evidence="1">Cell inner membrane</location>
        <topology evidence="1">Multi-pass membrane protein</topology>
    </subcellularLocation>
</comment>
<sequence length="449" mass="46418">MGIVSLLVFIAVTVLVNVVLHRNIAEALLLALVACAVLGGTDGPRMLYDGIIKGSQSDVVYAGVAFVFMGVIVQATGLIHRLITILNSVFGRVRGGAAYVSTFGSALIGLVAGNTAGNAATVGSVTIPWMKETGWSNTKAASLVAGNSGLGVALPPNSTMFILLALPAAAGATSSGVYVALACAGAYAVLYRLGVVWLWTRRDGIPPTPVEDREPFGQAVREGWKSPLIFIGLVLPVILTVGPLSDWLAREENIGEGGVGSISIIVWVPVLITLIALVEGWKIIRREPKRFLGEIRGEVGQFATVGVSLFASLAAASVMEDLGVGTQLADFLTSFSLGKWAMLLLVVIVVVIVATPLSSTATAAAIGAPAIAALTSVGIDPTVAIIVVLLCTSTEGASPPMGAPLFLAAGMAEAKPVKMFMPLAAYFVLPMIVLAWLVGMGYLPIYVPA</sequence>
<dbReference type="InterPro" id="IPR004681">
    <property type="entry name" value="TRAP_DctM"/>
</dbReference>
<feature type="transmembrane region" description="Helical" evidence="7">
    <location>
        <begin position="299"/>
        <end position="319"/>
    </location>
</feature>
<evidence type="ECO:0000256" key="7">
    <source>
        <dbReference type="SAM" id="Phobius"/>
    </source>
</evidence>
<evidence type="ECO:0000256" key="5">
    <source>
        <dbReference type="ARBA" id="ARBA00022989"/>
    </source>
</evidence>
<dbReference type="PANTHER" id="PTHR33362:SF2">
    <property type="entry name" value="TRAP TRANSPORTER LARGE PERMEASE PROTEIN"/>
    <property type="match status" value="1"/>
</dbReference>
<feature type="transmembrane region" description="Helical" evidence="7">
    <location>
        <begin position="423"/>
        <end position="447"/>
    </location>
</feature>
<dbReference type="PANTHER" id="PTHR33362">
    <property type="entry name" value="SIALIC ACID TRAP TRANSPORTER PERMEASE PROTEIN SIAT-RELATED"/>
    <property type="match status" value="1"/>
</dbReference>
<gene>
    <name evidence="9" type="ORF">CVAR292_02401</name>
</gene>
<evidence type="ECO:0000256" key="3">
    <source>
        <dbReference type="ARBA" id="ARBA00022519"/>
    </source>
</evidence>
<protein>
    <submittedName>
        <fullName evidence="9">TRAP-type C4-dicarboxylate transport system, large permease component</fullName>
    </submittedName>
</protein>
<dbReference type="Proteomes" id="UP000182498">
    <property type="component" value="Unassembled WGS sequence"/>
</dbReference>
<keyword evidence="5 7" id="KW-1133">Transmembrane helix</keyword>
<dbReference type="GO" id="GO:0005886">
    <property type="term" value="C:plasma membrane"/>
    <property type="evidence" value="ECO:0007669"/>
    <property type="project" value="UniProtKB-SubCell"/>
</dbReference>
<feature type="transmembrane region" description="Helical" evidence="7">
    <location>
        <begin position="228"/>
        <end position="245"/>
    </location>
</feature>
<feature type="domain" description="TRAP C4-dicarboxylate transport system permease DctM subunit" evidence="8">
    <location>
        <begin position="3"/>
        <end position="439"/>
    </location>
</feature>
<dbReference type="RefSeq" id="WP_073884592.1">
    <property type="nucleotide sequence ID" value="NZ_FAUH01000017.1"/>
</dbReference>
<proteinExistence type="predicted"/>
<dbReference type="EMBL" id="FAUH01000017">
    <property type="protein sequence ID" value="CUU67048.1"/>
    <property type="molecule type" value="Genomic_DNA"/>
</dbReference>
<evidence type="ECO:0000256" key="4">
    <source>
        <dbReference type="ARBA" id="ARBA00022692"/>
    </source>
</evidence>
<keyword evidence="6 7" id="KW-0472">Membrane</keyword>
<evidence type="ECO:0000259" key="8">
    <source>
        <dbReference type="Pfam" id="PF06808"/>
    </source>
</evidence>
<evidence type="ECO:0000313" key="9">
    <source>
        <dbReference type="EMBL" id="CUU67048.1"/>
    </source>
</evidence>
<feature type="transmembrane region" description="Helical" evidence="7">
    <location>
        <begin position="103"/>
        <end position="129"/>
    </location>
</feature>
<dbReference type="GO" id="GO:0022857">
    <property type="term" value="F:transmembrane transporter activity"/>
    <property type="evidence" value="ECO:0007669"/>
    <property type="project" value="TreeGrafter"/>
</dbReference>
<feature type="transmembrane region" description="Helical" evidence="7">
    <location>
        <begin position="28"/>
        <end position="47"/>
    </location>
</feature>
<keyword evidence="3" id="KW-0997">Cell inner membrane</keyword>
<feature type="transmembrane region" description="Helical" evidence="7">
    <location>
        <begin position="331"/>
        <end position="354"/>
    </location>
</feature>
<organism evidence="9 10">
    <name type="scientific">Corynebacterium variabile</name>
    <dbReference type="NCBI Taxonomy" id="1727"/>
    <lineage>
        <taxon>Bacteria</taxon>
        <taxon>Bacillati</taxon>
        <taxon>Actinomycetota</taxon>
        <taxon>Actinomycetes</taxon>
        <taxon>Mycobacteriales</taxon>
        <taxon>Corynebacteriaceae</taxon>
        <taxon>Corynebacterium</taxon>
    </lineage>
</organism>
<name>A0A0X2NQH2_9CORY</name>
<dbReference type="OrthoDB" id="3761770at2"/>
<dbReference type="Pfam" id="PF06808">
    <property type="entry name" value="DctM"/>
    <property type="match status" value="1"/>
</dbReference>
<keyword evidence="10" id="KW-1185">Reference proteome</keyword>
<keyword evidence="4 7" id="KW-0812">Transmembrane</keyword>
<feature type="transmembrane region" description="Helical" evidence="7">
    <location>
        <begin position="59"/>
        <end position="83"/>
    </location>
</feature>
<evidence type="ECO:0000256" key="6">
    <source>
        <dbReference type="ARBA" id="ARBA00023136"/>
    </source>
</evidence>
<feature type="transmembrane region" description="Helical" evidence="7">
    <location>
        <begin position="361"/>
        <end position="379"/>
    </location>
</feature>
<dbReference type="AlphaFoldDB" id="A0A0X2NQH2"/>
<evidence type="ECO:0000256" key="2">
    <source>
        <dbReference type="ARBA" id="ARBA00022475"/>
    </source>
</evidence>
<dbReference type="InterPro" id="IPR010656">
    <property type="entry name" value="DctM"/>
</dbReference>
<accession>A0A0X2NQH2</accession>
<keyword evidence="2" id="KW-1003">Cell membrane</keyword>
<evidence type="ECO:0000256" key="1">
    <source>
        <dbReference type="ARBA" id="ARBA00004429"/>
    </source>
</evidence>